<proteinExistence type="predicted"/>
<organism evidence="3 4">
    <name type="scientific">Mucor saturninus</name>
    <dbReference type="NCBI Taxonomy" id="64648"/>
    <lineage>
        <taxon>Eukaryota</taxon>
        <taxon>Fungi</taxon>
        <taxon>Fungi incertae sedis</taxon>
        <taxon>Mucoromycota</taxon>
        <taxon>Mucoromycotina</taxon>
        <taxon>Mucoromycetes</taxon>
        <taxon>Mucorales</taxon>
        <taxon>Mucorineae</taxon>
        <taxon>Mucoraceae</taxon>
        <taxon>Mucor</taxon>
    </lineage>
</organism>
<comment type="caution">
    <text evidence="3">The sequence shown here is derived from an EMBL/GenBank/DDBJ whole genome shotgun (WGS) entry which is preliminary data.</text>
</comment>
<reference evidence="3" key="1">
    <citation type="submission" date="2020-12" db="EMBL/GenBank/DDBJ databases">
        <title>Metabolic potential, ecology and presence of endohyphal bacteria is reflected in genomic diversity of Mucoromycotina.</title>
        <authorList>
            <person name="Muszewska A."/>
            <person name="Okrasinska A."/>
            <person name="Steczkiewicz K."/>
            <person name="Drgas O."/>
            <person name="Orlowska M."/>
            <person name="Perlinska-Lenart U."/>
            <person name="Aleksandrzak-Piekarczyk T."/>
            <person name="Szatraj K."/>
            <person name="Zielenkiewicz U."/>
            <person name="Pilsyk S."/>
            <person name="Malc E."/>
            <person name="Mieczkowski P."/>
            <person name="Kruszewska J.S."/>
            <person name="Biernat P."/>
            <person name="Pawlowska J."/>
        </authorList>
    </citation>
    <scope>NUCLEOTIDE SEQUENCE</scope>
    <source>
        <strain evidence="3">WA0000017839</strain>
    </source>
</reference>
<feature type="region of interest" description="Disordered" evidence="1">
    <location>
        <begin position="77"/>
        <end position="134"/>
    </location>
</feature>
<feature type="region of interest" description="Disordered" evidence="1">
    <location>
        <begin position="151"/>
        <end position="176"/>
    </location>
</feature>
<feature type="compositionally biased region" description="Gly residues" evidence="1">
    <location>
        <begin position="114"/>
        <end position="134"/>
    </location>
</feature>
<feature type="compositionally biased region" description="Gly residues" evidence="1">
    <location>
        <begin position="91"/>
        <end position="104"/>
    </location>
</feature>
<feature type="compositionally biased region" description="Basic and acidic residues" evidence="1">
    <location>
        <begin position="77"/>
        <end position="90"/>
    </location>
</feature>
<dbReference type="EMBL" id="JAEPRD010000035">
    <property type="protein sequence ID" value="KAG2205716.1"/>
    <property type="molecule type" value="Genomic_DNA"/>
</dbReference>
<dbReference type="Proteomes" id="UP000603453">
    <property type="component" value="Unassembled WGS sequence"/>
</dbReference>
<sequence length="176" mass="18087">MVNSIFLASVVIACVASVSAVPIPGGSIVDIFADDTIGVDNLEGNDILTEAVNLDDLEIKDVAQDIDVLSDDNDDFDWRNRGFNRGDRGNDGGNGNGGNGGGRGPINRPDRPGRGGNGNGGNGNGGNGGGNHGSGCGCGCKRDGGLLSGLLKRHEDKDSKVKQAGKEHKHDKAHKD</sequence>
<feature type="signal peptide" evidence="2">
    <location>
        <begin position="1"/>
        <end position="20"/>
    </location>
</feature>
<accession>A0A8H7V0M4</accession>
<dbReference type="OrthoDB" id="2285902at2759"/>
<keyword evidence="2" id="KW-0732">Signal</keyword>
<evidence type="ECO:0000313" key="4">
    <source>
        <dbReference type="Proteomes" id="UP000603453"/>
    </source>
</evidence>
<evidence type="ECO:0000256" key="1">
    <source>
        <dbReference type="SAM" id="MobiDB-lite"/>
    </source>
</evidence>
<keyword evidence="4" id="KW-1185">Reference proteome</keyword>
<protein>
    <submittedName>
        <fullName evidence="3">Uncharacterized protein</fullName>
    </submittedName>
</protein>
<name>A0A8H7V0M4_9FUNG</name>
<evidence type="ECO:0000313" key="3">
    <source>
        <dbReference type="EMBL" id="KAG2205716.1"/>
    </source>
</evidence>
<feature type="chain" id="PRO_5034203594" evidence="2">
    <location>
        <begin position="21"/>
        <end position="176"/>
    </location>
</feature>
<gene>
    <name evidence="3" type="ORF">INT47_008073</name>
</gene>
<evidence type="ECO:0000256" key="2">
    <source>
        <dbReference type="SAM" id="SignalP"/>
    </source>
</evidence>
<dbReference type="AlphaFoldDB" id="A0A8H7V0M4"/>
<feature type="compositionally biased region" description="Basic and acidic residues" evidence="1">
    <location>
        <begin position="152"/>
        <end position="176"/>
    </location>
</feature>